<accession>A0A7C9QTX1</accession>
<protein>
    <recommendedName>
        <fullName evidence="3">Elongation factor P hydroxylase</fullName>
    </recommendedName>
</protein>
<gene>
    <name evidence="1" type="ORF">G4223_10730</name>
</gene>
<name>A0A7C9QTX1_9PROT</name>
<organism evidence="1 2">
    <name type="scientific">Magnetospirillum aberrantis SpK</name>
    <dbReference type="NCBI Taxonomy" id="908842"/>
    <lineage>
        <taxon>Bacteria</taxon>
        <taxon>Pseudomonadati</taxon>
        <taxon>Pseudomonadota</taxon>
        <taxon>Alphaproteobacteria</taxon>
        <taxon>Rhodospirillales</taxon>
        <taxon>Rhodospirillaceae</taxon>
        <taxon>Magnetospirillum</taxon>
    </lineage>
</organism>
<comment type="caution">
    <text evidence="1">The sequence shown here is derived from an EMBL/GenBank/DDBJ whole genome shotgun (WGS) entry which is preliminary data.</text>
</comment>
<dbReference type="EMBL" id="JAAIYP010000037">
    <property type="protein sequence ID" value="NFV80583.1"/>
    <property type="molecule type" value="Genomic_DNA"/>
</dbReference>
<dbReference type="Proteomes" id="UP000480684">
    <property type="component" value="Unassembled WGS sequence"/>
</dbReference>
<evidence type="ECO:0000313" key="2">
    <source>
        <dbReference type="Proteomes" id="UP000480684"/>
    </source>
</evidence>
<dbReference type="AlphaFoldDB" id="A0A7C9QTX1"/>
<evidence type="ECO:0000313" key="1">
    <source>
        <dbReference type="EMBL" id="NFV80583.1"/>
    </source>
</evidence>
<sequence>MMLTPVDHETLRPLLPQFRGALSDYPLALKVFDRVTAVIPDGDLMTLSTDERHRADGVELCRQFGFGILDVDPKSHFTWDGQNVATRMEPSVLIHEVGHYQLAAPERRAVLDFGLGCGPESGKREEADAVQTLFCPERDVEEALCSLLGILWEAELGHPAILAFLEQNWMEGGANLQNVGHFKKIVRWLRDMELIDDGGRPTRNLRSEGDDTFFARWFADNS</sequence>
<dbReference type="RefSeq" id="WP_163679070.1">
    <property type="nucleotide sequence ID" value="NZ_JAAIYP010000037.1"/>
</dbReference>
<reference evidence="1 2" key="1">
    <citation type="submission" date="2020-02" db="EMBL/GenBank/DDBJ databases">
        <authorList>
            <person name="Dziuba M."/>
            <person name="Kuznetsov B."/>
            <person name="Mardanov A."/>
            <person name="Ravin N."/>
            <person name="Grouzdev D."/>
        </authorList>
    </citation>
    <scope>NUCLEOTIDE SEQUENCE [LARGE SCALE GENOMIC DNA]</scope>
    <source>
        <strain evidence="1 2">SpK</strain>
    </source>
</reference>
<keyword evidence="2" id="KW-1185">Reference proteome</keyword>
<proteinExistence type="predicted"/>
<evidence type="ECO:0008006" key="3">
    <source>
        <dbReference type="Google" id="ProtNLM"/>
    </source>
</evidence>